<dbReference type="Proteomes" id="UP001500058">
    <property type="component" value="Unassembled WGS sequence"/>
</dbReference>
<gene>
    <name evidence="2" type="ORF">GCM10010420_24050</name>
</gene>
<protein>
    <submittedName>
        <fullName evidence="2">Uncharacterized protein</fullName>
    </submittedName>
</protein>
<proteinExistence type="predicted"/>
<sequence>MGVPAGKLKGGLESLEDFKKRVGGILGDLEKSPASPTRIGQQEVGRSSFGGELAEADGVYTQNNRVHARPTGLSRVLGAQIEAMGIAVHGADVGFGNPEDDLKRRFWKLQGRALEHRQQREAEKRSGDRKPKDEATEVTY</sequence>
<accession>A0ABN3I823</accession>
<evidence type="ECO:0000313" key="2">
    <source>
        <dbReference type="EMBL" id="GAA2397351.1"/>
    </source>
</evidence>
<feature type="region of interest" description="Disordered" evidence="1">
    <location>
        <begin position="115"/>
        <end position="140"/>
    </location>
</feature>
<comment type="caution">
    <text evidence="2">The sequence shown here is derived from an EMBL/GenBank/DDBJ whole genome shotgun (WGS) entry which is preliminary data.</text>
</comment>
<name>A0ABN3I823_9ACTN</name>
<feature type="region of interest" description="Disordered" evidence="1">
    <location>
        <begin position="27"/>
        <end position="47"/>
    </location>
</feature>
<keyword evidence="3" id="KW-1185">Reference proteome</keyword>
<evidence type="ECO:0000256" key="1">
    <source>
        <dbReference type="SAM" id="MobiDB-lite"/>
    </source>
</evidence>
<reference evidence="3" key="1">
    <citation type="journal article" date="2019" name="Int. J. Syst. Evol. Microbiol.">
        <title>The Global Catalogue of Microorganisms (GCM) 10K type strain sequencing project: providing services to taxonomists for standard genome sequencing and annotation.</title>
        <authorList>
            <consortium name="The Broad Institute Genomics Platform"/>
            <consortium name="The Broad Institute Genome Sequencing Center for Infectious Disease"/>
            <person name="Wu L."/>
            <person name="Ma J."/>
        </authorList>
    </citation>
    <scope>NUCLEOTIDE SEQUENCE [LARGE SCALE GENOMIC DNA]</scope>
    <source>
        <strain evidence="3">JCM 6921</strain>
    </source>
</reference>
<organism evidence="2 3">
    <name type="scientific">Streptomyces glaucosporus</name>
    <dbReference type="NCBI Taxonomy" id="284044"/>
    <lineage>
        <taxon>Bacteria</taxon>
        <taxon>Bacillati</taxon>
        <taxon>Actinomycetota</taxon>
        <taxon>Actinomycetes</taxon>
        <taxon>Kitasatosporales</taxon>
        <taxon>Streptomycetaceae</taxon>
        <taxon>Streptomyces</taxon>
    </lineage>
</organism>
<evidence type="ECO:0000313" key="3">
    <source>
        <dbReference type="Proteomes" id="UP001500058"/>
    </source>
</evidence>
<dbReference type="RefSeq" id="WP_344630944.1">
    <property type="nucleotide sequence ID" value="NZ_BAAATJ010000009.1"/>
</dbReference>
<dbReference type="EMBL" id="BAAATJ010000009">
    <property type="protein sequence ID" value="GAA2397351.1"/>
    <property type="molecule type" value="Genomic_DNA"/>
</dbReference>